<name>A0AAX4KLI0_9TREE</name>
<dbReference type="KEGG" id="ker:91104239"/>
<reference evidence="2 3" key="1">
    <citation type="submission" date="2024-01" db="EMBL/GenBank/DDBJ databases">
        <title>Comparative genomics of Cryptococcus and Kwoniella reveals pathogenesis evolution and contrasting modes of karyotype evolution via chromosome fusion or intercentromeric recombination.</title>
        <authorList>
            <person name="Coelho M.A."/>
            <person name="David-Palma M."/>
            <person name="Shea T."/>
            <person name="Bowers K."/>
            <person name="McGinley-Smith S."/>
            <person name="Mohammad A.W."/>
            <person name="Gnirke A."/>
            <person name="Yurkov A.M."/>
            <person name="Nowrousian M."/>
            <person name="Sun S."/>
            <person name="Cuomo C.A."/>
            <person name="Heitman J."/>
        </authorList>
    </citation>
    <scope>NUCLEOTIDE SEQUENCE [LARGE SCALE GENOMIC DNA]</scope>
    <source>
        <strain evidence="2 3">PYCC6329</strain>
    </source>
</reference>
<keyword evidence="3" id="KW-1185">Reference proteome</keyword>
<dbReference type="RefSeq" id="XP_066085307.1">
    <property type="nucleotide sequence ID" value="XM_066229210.1"/>
</dbReference>
<organism evidence="2 3">
    <name type="scientific">Kwoniella europaea PYCC6329</name>
    <dbReference type="NCBI Taxonomy" id="1423913"/>
    <lineage>
        <taxon>Eukaryota</taxon>
        <taxon>Fungi</taxon>
        <taxon>Dikarya</taxon>
        <taxon>Basidiomycota</taxon>
        <taxon>Agaricomycotina</taxon>
        <taxon>Tremellomycetes</taxon>
        <taxon>Tremellales</taxon>
        <taxon>Cryptococcaceae</taxon>
        <taxon>Kwoniella</taxon>
    </lineage>
</organism>
<dbReference type="Proteomes" id="UP001358614">
    <property type="component" value="Chromosome 1"/>
</dbReference>
<accession>A0AAX4KLI0</accession>
<evidence type="ECO:0000256" key="1">
    <source>
        <dbReference type="SAM" id="Coils"/>
    </source>
</evidence>
<sequence length="230" mass="26418">MDLFIPTTEAFSDSRSTQRFEDDFSSTGSNYLPIDKHIDLALATFNNDIKSSSTKSTNQCIPAQHQHQCQPLDPSDVFYPYEVGQYTKPYPRADEDVKSDMDEVSLYLSSLTEDLAESERNQDESLRSTMAIANRVVHQSRDVEQTLNVLQTSLMAQKHTCTPSIDPSQLHTDADPDLEERLQYLENRSRQLENENEQLEMSSLEYQLTCHILQGRLAERDLQMMQCKNK</sequence>
<proteinExistence type="predicted"/>
<dbReference type="GeneID" id="91104239"/>
<evidence type="ECO:0000313" key="2">
    <source>
        <dbReference type="EMBL" id="WWD07340.1"/>
    </source>
</evidence>
<feature type="coiled-coil region" evidence="1">
    <location>
        <begin position="175"/>
        <end position="209"/>
    </location>
</feature>
<gene>
    <name evidence="2" type="ORF">V865_005438</name>
</gene>
<evidence type="ECO:0000313" key="3">
    <source>
        <dbReference type="Proteomes" id="UP001358614"/>
    </source>
</evidence>
<dbReference type="AlphaFoldDB" id="A0AAX4KLI0"/>
<keyword evidence="1" id="KW-0175">Coiled coil</keyword>
<protein>
    <submittedName>
        <fullName evidence="2">Uncharacterized protein</fullName>
    </submittedName>
</protein>
<dbReference type="EMBL" id="CP144089">
    <property type="protein sequence ID" value="WWD07340.1"/>
    <property type="molecule type" value="Genomic_DNA"/>
</dbReference>